<evidence type="ECO:0000259" key="2">
    <source>
        <dbReference type="PROSITE" id="PS50887"/>
    </source>
</evidence>
<dbReference type="SMART" id="SM00267">
    <property type="entry name" value="GGDEF"/>
    <property type="match status" value="1"/>
</dbReference>
<keyword evidence="1" id="KW-1133">Transmembrane helix</keyword>
<keyword evidence="4" id="KW-1185">Reference proteome</keyword>
<feature type="transmembrane region" description="Helical" evidence="1">
    <location>
        <begin position="139"/>
        <end position="158"/>
    </location>
</feature>
<proteinExistence type="predicted"/>
<name>A0A1H0Z352_9LACT</name>
<feature type="domain" description="GGDEF" evidence="2">
    <location>
        <begin position="230"/>
        <end position="363"/>
    </location>
</feature>
<evidence type="ECO:0000313" key="4">
    <source>
        <dbReference type="Proteomes" id="UP000199481"/>
    </source>
</evidence>
<dbReference type="FunFam" id="3.30.70.270:FF:000001">
    <property type="entry name" value="Diguanylate cyclase domain protein"/>
    <property type="match status" value="1"/>
</dbReference>
<organism evidence="3 4">
    <name type="scientific">Carnobacterium viridans</name>
    <dbReference type="NCBI Taxonomy" id="174587"/>
    <lineage>
        <taxon>Bacteria</taxon>
        <taxon>Bacillati</taxon>
        <taxon>Bacillota</taxon>
        <taxon>Bacilli</taxon>
        <taxon>Lactobacillales</taxon>
        <taxon>Carnobacteriaceae</taxon>
        <taxon>Carnobacterium</taxon>
    </lineage>
</organism>
<dbReference type="SUPFAM" id="SSF55073">
    <property type="entry name" value="Nucleotide cyclase"/>
    <property type="match status" value="1"/>
</dbReference>
<dbReference type="PANTHER" id="PTHR45138:SF9">
    <property type="entry name" value="DIGUANYLATE CYCLASE DGCM-RELATED"/>
    <property type="match status" value="1"/>
</dbReference>
<dbReference type="InterPro" id="IPR050469">
    <property type="entry name" value="Diguanylate_Cyclase"/>
</dbReference>
<sequence length="366" mass="42028">MLTSIILDMIANISILSTASYIFIKLIPNNKNIALNKKEKILLVGVAGVTSFLLMLFSIDLPNKALLDLRHIILILLIYYFGEKSVFPVVVLMVFFRFLMGVNPASIRSAMMYILLGLFLPIVYKSLIKKMNNKYRVLLILNAICVSTIVLNLHFLYQDLLLNSLVYIGLLVLSSLVIIMVTAFIEDLLTSRILYLNEQEHARMDFLTGLYNMREFKNKWQMVQLEKKIATTALMMIDIDYFKWINDNYGHSNGNFVLRQIATILKIEAIDNEMIYRVGGEEFCLILNDLSYSDQQEIAEKIRKSVEKKLFLLENGDSIQLTVSIGLAASTQTKDMKKLFRLADRCLYLAKDQGRNKVICKQMETE</sequence>
<evidence type="ECO:0000256" key="1">
    <source>
        <dbReference type="SAM" id="Phobius"/>
    </source>
</evidence>
<dbReference type="AlphaFoldDB" id="A0A1H0Z352"/>
<dbReference type="CDD" id="cd01949">
    <property type="entry name" value="GGDEF"/>
    <property type="match status" value="1"/>
</dbReference>
<dbReference type="NCBIfam" id="TIGR00254">
    <property type="entry name" value="GGDEF"/>
    <property type="match status" value="1"/>
</dbReference>
<dbReference type="PROSITE" id="PS50887">
    <property type="entry name" value="GGDEF"/>
    <property type="match status" value="1"/>
</dbReference>
<dbReference type="GO" id="GO:0052621">
    <property type="term" value="F:diguanylate cyclase activity"/>
    <property type="evidence" value="ECO:0007669"/>
    <property type="project" value="TreeGrafter"/>
</dbReference>
<dbReference type="InterPro" id="IPR043128">
    <property type="entry name" value="Rev_trsase/Diguanyl_cyclase"/>
</dbReference>
<feature type="transmembrane region" description="Helical" evidence="1">
    <location>
        <begin position="6"/>
        <end position="28"/>
    </location>
</feature>
<dbReference type="GO" id="GO:0043709">
    <property type="term" value="P:cell adhesion involved in single-species biofilm formation"/>
    <property type="evidence" value="ECO:0007669"/>
    <property type="project" value="TreeGrafter"/>
</dbReference>
<dbReference type="EMBL" id="FNJW01000008">
    <property type="protein sequence ID" value="SDQ21750.1"/>
    <property type="molecule type" value="Genomic_DNA"/>
</dbReference>
<reference evidence="4" key="1">
    <citation type="submission" date="2016-10" db="EMBL/GenBank/DDBJ databases">
        <authorList>
            <person name="Varghese N."/>
            <person name="Submissions S."/>
        </authorList>
    </citation>
    <scope>NUCLEOTIDE SEQUENCE [LARGE SCALE GENOMIC DNA]</scope>
    <source>
        <strain evidence="4">MPL-11</strain>
    </source>
</reference>
<feature type="transmembrane region" description="Helical" evidence="1">
    <location>
        <begin position="40"/>
        <end position="59"/>
    </location>
</feature>
<keyword evidence="1" id="KW-0812">Transmembrane</keyword>
<dbReference type="InterPro" id="IPR000160">
    <property type="entry name" value="GGDEF_dom"/>
</dbReference>
<dbReference type="Pfam" id="PF00990">
    <property type="entry name" value="GGDEF"/>
    <property type="match status" value="1"/>
</dbReference>
<evidence type="ECO:0000313" key="3">
    <source>
        <dbReference type="EMBL" id="SDQ21750.1"/>
    </source>
</evidence>
<dbReference type="Proteomes" id="UP000199481">
    <property type="component" value="Unassembled WGS sequence"/>
</dbReference>
<dbReference type="GO" id="GO:0005886">
    <property type="term" value="C:plasma membrane"/>
    <property type="evidence" value="ECO:0007669"/>
    <property type="project" value="TreeGrafter"/>
</dbReference>
<accession>A0A1H0Z352</accession>
<gene>
    <name evidence="3" type="ORF">SAMN04487752_1291</name>
</gene>
<dbReference type="GO" id="GO:1902201">
    <property type="term" value="P:negative regulation of bacterial-type flagellum-dependent cell motility"/>
    <property type="evidence" value="ECO:0007669"/>
    <property type="project" value="TreeGrafter"/>
</dbReference>
<dbReference type="Gene3D" id="3.30.70.270">
    <property type="match status" value="1"/>
</dbReference>
<protein>
    <submittedName>
        <fullName evidence="3">Diguanylate cyclase</fullName>
    </submittedName>
</protein>
<keyword evidence="1" id="KW-0472">Membrane</keyword>
<dbReference type="PANTHER" id="PTHR45138">
    <property type="entry name" value="REGULATORY COMPONENTS OF SENSORY TRANSDUCTION SYSTEM"/>
    <property type="match status" value="1"/>
</dbReference>
<dbReference type="InterPro" id="IPR029787">
    <property type="entry name" value="Nucleotide_cyclase"/>
</dbReference>
<feature type="transmembrane region" description="Helical" evidence="1">
    <location>
        <begin position="164"/>
        <end position="185"/>
    </location>
</feature>
<dbReference type="OrthoDB" id="9759607at2"/>
<feature type="transmembrane region" description="Helical" evidence="1">
    <location>
        <begin position="110"/>
        <end position="127"/>
    </location>
</feature>
<dbReference type="RefSeq" id="WP_089976284.1">
    <property type="nucleotide sequence ID" value="NZ_CP084916.1"/>
</dbReference>